<reference evidence="4 5" key="1">
    <citation type="submission" date="2019-11" db="EMBL/GenBank/DDBJ databases">
        <authorList>
            <person name="Cho J.-C."/>
        </authorList>
    </citation>
    <scope>NUCLEOTIDE SEQUENCE [LARGE SCALE GENOMIC DNA]</scope>
    <source>
        <strain evidence="3 4">JH1073</strain>
        <strain evidence="2 5">JH702</strain>
    </source>
</reference>
<evidence type="ECO:0000313" key="2">
    <source>
        <dbReference type="EMBL" id="MDG0867176.1"/>
    </source>
</evidence>
<proteinExistence type="predicted"/>
<gene>
    <name evidence="2" type="ORF">GKO46_08840</name>
    <name evidence="3" type="ORF">GKO48_02845</name>
</gene>
<keyword evidence="1" id="KW-1133">Transmembrane helix</keyword>
<reference evidence="3" key="2">
    <citation type="journal article" date="2023" name="Nat. Commun.">
        <title>Cultivation of marine bacteria of the SAR202 clade.</title>
        <authorList>
            <person name="Lim Y."/>
            <person name="Seo J.H."/>
            <person name="Giovannoni S.J."/>
            <person name="Kang I."/>
            <person name="Cho J.C."/>
        </authorList>
    </citation>
    <scope>NUCLEOTIDE SEQUENCE</scope>
    <source>
        <strain evidence="3">JH1073</strain>
    </source>
</reference>
<dbReference type="EMBL" id="CP046147">
    <property type="protein sequence ID" value="WFG38586.1"/>
    <property type="molecule type" value="Genomic_DNA"/>
</dbReference>
<evidence type="ECO:0000313" key="4">
    <source>
        <dbReference type="Proteomes" id="UP001219901"/>
    </source>
</evidence>
<accession>A0AAJ6CQQ7</accession>
<feature type="transmembrane region" description="Helical" evidence="1">
    <location>
        <begin position="20"/>
        <end position="40"/>
    </location>
</feature>
<keyword evidence="1" id="KW-0472">Membrane</keyword>
<organism evidence="3 4">
    <name type="scientific">Candidatus Lucifugimonas marina</name>
    <dbReference type="NCBI Taxonomy" id="3038979"/>
    <lineage>
        <taxon>Bacteria</taxon>
        <taxon>Bacillati</taxon>
        <taxon>Chloroflexota</taxon>
        <taxon>Dehalococcoidia</taxon>
        <taxon>SAR202 cluster</taxon>
        <taxon>Candidatus Lucifugimonadales</taxon>
        <taxon>Candidatus Lucifugimonadaceae</taxon>
        <taxon>Candidatus Lucifugimonas</taxon>
    </lineage>
</organism>
<name>A0AAJ6CQQ7_9CHLR</name>
<dbReference type="InterPro" id="IPR019270">
    <property type="entry name" value="DUF2283"/>
</dbReference>
<dbReference type="Proteomes" id="UP001321249">
    <property type="component" value="Unassembled WGS sequence"/>
</dbReference>
<protein>
    <submittedName>
        <fullName evidence="3">DUF2283 domain-containing protein</fullName>
    </submittedName>
</protein>
<evidence type="ECO:0000256" key="1">
    <source>
        <dbReference type="SAM" id="Phobius"/>
    </source>
</evidence>
<dbReference type="Pfam" id="PF10049">
    <property type="entry name" value="DUF2283"/>
    <property type="match status" value="1"/>
</dbReference>
<dbReference type="AlphaFoldDB" id="A0AAJ6CQQ7"/>
<reference evidence="4" key="3">
    <citation type="submission" date="2023-06" db="EMBL/GenBank/DDBJ databases">
        <title>Pangenomics reveal diversification of enzyme families and niche specialization in globally abundant SAR202 bacteria.</title>
        <authorList>
            <person name="Saw J.H.W."/>
        </authorList>
    </citation>
    <scope>NUCLEOTIDE SEQUENCE [LARGE SCALE GENOMIC DNA]</scope>
    <source>
        <strain evidence="4">JH1073</strain>
    </source>
</reference>
<dbReference type="Proteomes" id="UP001219901">
    <property type="component" value="Chromosome"/>
</dbReference>
<feature type="transmembrane region" description="Helical" evidence="1">
    <location>
        <begin position="52"/>
        <end position="78"/>
    </location>
</feature>
<keyword evidence="1" id="KW-0812">Transmembrane</keyword>
<sequence length="289" mass="32210">MQTDQQKYEKNGSQGLAQTIDWVVVLVITYLGSSLWHGSFDFSEWFVSEESGIFGFGVFAAITVISLVLVALPVLIFSKTIGMRITSSRVATVTGARVNIFQALVWWFVYSGEWIFNERIRNAIGLEFQTIVSPAVRRRGQVRVTYDDDAQAAYLYFAENRTTVHGYTAPCESAELFPDLIVDFDNDNRLMGIEHLSPSSGLHSDLFGPGSSDIVIDPIVEYSQASDHMSVMFTSRFNKDYSKTSYCEDGEGSPQIEYLLNLASALVGIGVPNASRHLPIAFFDQHSVR</sequence>
<dbReference type="EMBL" id="WMBE01000002">
    <property type="protein sequence ID" value="MDG0867176.1"/>
    <property type="molecule type" value="Genomic_DNA"/>
</dbReference>
<evidence type="ECO:0000313" key="5">
    <source>
        <dbReference type="Proteomes" id="UP001321249"/>
    </source>
</evidence>
<feature type="transmembrane region" description="Helical" evidence="1">
    <location>
        <begin position="90"/>
        <end position="109"/>
    </location>
</feature>
<evidence type="ECO:0000313" key="3">
    <source>
        <dbReference type="EMBL" id="WFG38586.1"/>
    </source>
</evidence>
<keyword evidence="4" id="KW-1185">Reference proteome</keyword>